<evidence type="ECO:0000313" key="2">
    <source>
        <dbReference type="Proteomes" id="UP001164250"/>
    </source>
</evidence>
<comment type="caution">
    <text evidence="1">The sequence shown here is derived from an EMBL/GenBank/DDBJ whole genome shotgun (WGS) entry which is preliminary data.</text>
</comment>
<sequence>MVQFTHDKDSGKWEITCIVLEHNHDTNAPNQRHNACPSPNSLKEDAIVTPILKAGMMKGTGVANSPESFPCVNHSNSYLSNEKTNILPPEHSPELS</sequence>
<gene>
    <name evidence="1" type="ORF">Patl1_21118</name>
</gene>
<accession>A0ACC1BND4</accession>
<reference evidence="2" key="1">
    <citation type="journal article" date="2023" name="G3 (Bethesda)">
        <title>Genome assembly and association tests identify interacting loci associated with vigor, precocity, and sex in interspecific pistachio rootstocks.</title>
        <authorList>
            <person name="Palmer W."/>
            <person name="Jacygrad E."/>
            <person name="Sagayaradj S."/>
            <person name="Cavanaugh K."/>
            <person name="Han R."/>
            <person name="Bertier L."/>
            <person name="Beede B."/>
            <person name="Kafkas S."/>
            <person name="Golino D."/>
            <person name="Preece J."/>
            <person name="Michelmore R."/>
        </authorList>
    </citation>
    <scope>NUCLEOTIDE SEQUENCE [LARGE SCALE GENOMIC DNA]</scope>
</reference>
<keyword evidence="2" id="KW-1185">Reference proteome</keyword>
<proteinExistence type="predicted"/>
<evidence type="ECO:0000313" key="1">
    <source>
        <dbReference type="EMBL" id="KAJ0100529.1"/>
    </source>
</evidence>
<dbReference type="EMBL" id="CM047900">
    <property type="protein sequence ID" value="KAJ0100529.1"/>
    <property type="molecule type" value="Genomic_DNA"/>
</dbReference>
<protein>
    <submittedName>
        <fullName evidence="1">Uncharacterized protein</fullName>
    </submittedName>
</protein>
<dbReference type="Proteomes" id="UP001164250">
    <property type="component" value="Chromosome 4"/>
</dbReference>
<organism evidence="1 2">
    <name type="scientific">Pistacia atlantica</name>
    <dbReference type="NCBI Taxonomy" id="434234"/>
    <lineage>
        <taxon>Eukaryota</taxon>
        <taxon>Viridiplantae</taxon>
        <taxon>Streptophyta</taxon>
        <taxon>Embryophyta</taxon>
        <taxon>Tracheophyta</taxon>
        <taxon>Spermatophyta</taxon>
        <taxon>Magnoliopsida</taxon>
        <taxon>eudicotyledons</taxon>
        <taxon>Gunneridae</taxon>
        <taxon>Pentapetalae</taxon>
        <taxon>rosids</taxon>
        <taxon>malvids</taxon>
        <taxon>Sapindales</taxon>
        <taxon>Anacardiaceae</taxon>
        <taxon>Pistacia</taxon>
    </lineage>
</organism>
<name>A0ACC1BND4_9ROSI</name>